<keyword evidence="1" id="KW-0812">Transmembrane</keyword>
<evidence type="ECO:0000313" key="3">
    <source>
        <dbReference type="Proteomes" id="UP000310314"/>
    </source>
</evidence>
<feature type="transmembrane region" description="Helical" evidence="1">
    <location>
        <begin position="12"/>
        <end position="37"/>
    </location>
</feature>
<dbReference type="EMBL" id="VATY01000001">
    <property type="protein sequence ID" value="TMM57972.1"/>
    <property type="molecule type" value="Genomic_DNA"/>
</dbReference>
<keyword evidence="1" id="KW-1133">Transmembrane helix</keyword>
<proteinExistence type="predicted"/>
<feature type="transmembrane region" description="Helical" evidence="1">
    <location>
        <begin position="129"/>
        <end position="149"/>
    </location>
</feature>
<dbReference type="Proteomes" id="UP000310314">
    <property type="component" value="Unassembled WGS sequence"/>
</dbReference>
<dbReference type="RefSeq" id="WP_138655904.1">
    <property type="nucleotide sequence ID" value="NZ_VATY01000001.1"/>
</dbReference>
<sequence>MKKRTIISAKSLMIFLRYSLIGLFIWNVLHLMVFLIFHLGPAVLFGERKGVHLPIVFSPSNEGILTLPNTDYEYMFHIPAATGTFQAYGLPLKFFYLYSISILVYFACILLITYLIIKMLKNAENGTFLVINNAIRLRYIAILCIVTLLRDKVNIIASSHYLKDKIELPGLEFYDLAPYSFQNWKHIFLYLFLLIIAEAFRIGAQLKEENDLTI</sequence>
<reference evidence="2 3" key="1">
    <citation type="submission" date="2019-05" db="EMBL/GenBank/DDBJ databases">
        <authorList>
            <person name="Zhang J.-Y."/>
            <person name="Feg X."/>
            <person name="Du Z.-J."/>
        </authorList>
    </citation>
    <scope>NUCLEOTIDE SEQUENCE [LARGE SCALE GENOMIC DNA]</scope>
    <source>
        <strain evidence="2 3">RZ26</strain>
    </source>
</reference>
<keyword evidence="3" id="KW-1185">Reference proteome</keyword>
<dbReference type="OrthoDB" id="795121at2"/>
<keyword evidence="1" id="KW-0472">Membrane</keyword>
<organism evidence="2 3">
    <name type="scientific">Maribacter algarum</name>
    <name type="common">ex Zhang et al. 2020</name>
    <dbReference type="NCBI Taxonomy" id="2578118"/>
    <lineage>
        <taxon>Bacteria</taxon>
        <taxon>Pseudomonadati</taxon>
        <taxon>Bacteroidota</taxon>
        <taxon>Flavobacteriia</taxon>
        <taxon>Flavobacteriales</taxon>
        <taxon>Flavobacteriaceae</taxon>
        <taxon>Maribacter</taxon>
    </lineage>
</organism>
<name>A0A5S3PUV7_9FLAO</name>
<dbReference type="AlphaFoldDB" id="A0A5S3PUV7"/>
<feature type="transmembrane region" description="Helical" evidence="1">
    <location>
        <begin position="95"/>
        <end position="117"/>
    </location>
</feature>
<feature type="transmembrane region" description="Helical" evidence="1">
    <location>
        <begin position="187"/>
        <end position="204"/>
    </location>
</feature>
<evidence type="ECO:0000256" key="1">
    <source>
        <dbReference type="SAM" id="Phobius"/>
    </source>
</evidence>
<accession>A0A5S3PUV7</accession>
<comment type="caution">
    <text evidence="2">The sequence shown here is derived from an EMBL/GenBank/DDBJ whole genome shotgun (WGS) entry which is preliminary data.</text>
</comment>
<gene>
    <name evidence="2" type="ORF">FEE95_00660</name>
</gene>
<dbReference type="InterPro" id="IPR021354">
    <property type="entry name" value="DUF2975"/>
</dbReference>
<evidence type="ECO:0000313" key="2">
    <source>
        <dbReference type="EMBL" id="TMM57972.1"/>
    </source>
</evidence>
<dbReference type="Pfam" id="PF11188">
    <property type="entry name" value="DUF2975"/>
    <property type="match status" value="1"/>
</dbReference>
<protein>
    <submittedName>
        <fullName evidence="2">DUF2975 domain-containing protein</fullName>
    </submittedName>
</protein>